<evidence type="ECO:0000256" key="5">
    <source>
        <dbReference type="ARBA" id="ARBA00022917"/>
    </source>
</evidence>
<keyword evidence="10" id="KW-1185">Reference proteome</keyword>
<dbReference type="PANTHER" id="PTHR11895:SF151">
    <property type="entry name" value="GLUTAMYL-TRNA(GLN) AMIDOTRANSFERASE SUBUNIT A"/>
    <property type="match status" value="1"/>
</dbReference>
<evidence type="ECO:0000256" key="6">
    <source>
        <dbReference type="ARBA" id="ARBA00047407"/>
    </source>
</evidence>
<keyword evidence="4 7" id="KW-0067">ATP-binding</keyword>
<comment type="caution">
    <text evidence="9">The sequence shown here is derived from an EMBL/GenBank/DDBJ whole genome shotgun (WGS) entry which is preliminary data.</text>
</comment>
<comment type="catalytic activity">
    <reaction evidence="6 7">
        <text>L-glutamyl-tRNA(Gln) + L-glutamine + ATP + H2O = L-glutaminyl-tRNA(Gln) + L-glutamate + ADP + phosphate + H(+)</text>
        <dbReference type="Rhea" id="RHEA:17521"/>
        <dbReference type="Rhea" id="RHEA-COMP:9681"/>
        <dbReference type="Rhea" id="RHEA-COMP:9684"/>
        <dbReference type="ChEBI" id="CHEBI:15377"/>
        <dbReference type="ChEBI" id="CHEBI:15378"/>
        <dbReference type="ChEBI" id="CHEBI:29985"/>
        <dbReference type="ChEBI" id="CHEBI:30616"/>
        <dbReference type="ChEBI" id="CHEBI:43474"/>
        <dbReference type="ChEBI" id="CHEBI:58359"/>
        <dbReference type="ChEBI" id="CHEBI:78520"/>
        <dbReference type="ChEBI" id="CHEBI:78521"/>
        <dbReference type="ChEBI" id="CHEBI:456216"/>
        <dbReference type="EC" id="6.3.5.7"/>
    </reaction>
</comment>
<dbReference type="SUPFAM" id="SSF75304">
    <property type="entry name" value="Amidase signature (AS) enzymes"/>
    <property type="match status" value="1"/>
</dbReference>
<evidence type="ECO:0000256" key="2">
    <source>
        <dbReference type="ARBA" id="ARBA00022598"/>
    </source>
</evidence>
<sequence length="483" mass="51174">MLTAAEIAQKIRAGELSAVEVAQQTLQTIQAKDPEIQAFVSLTEDLALNRAAQIDEAVRLGSPVGPLAGVPVAIKDNMNLKGTRTTCASRILENYVSPYTATVVDRLLAAGAIPVGKVNMDEFAMGSSTENSALKCTVNPWDHGRVPGGSSGGSAAAVSAGFTPISLGSDTGGSVRLPAAFTGTLALKPTYGRMSRYGLVAFASSLDQIGPFALSTKDLALVMDATSGRDPLDSTSLDVKPDFASALGQDIKGMRFAYIKESLGAGNTPGVQAALDRTREVLESLGATFSEVSLPTLEYGIAAYYLICTSEASSNLARYDGMVYSSRVPAEEFNTSMSRTRGEHFGHEVKRRILMGTYALSSGYYDAFYSKAMKVRKLIAQDFQRAFQDFDVLVTPTSPFPAFKFGEKSSDPVAMYQSDVDTVSINLAGVPAISVPAGFETVEGKGLPIGIQFIAPALKDERLITVSDAFERVTAGAYLKVAP</sequence>
<reference evidence="10" key="1">
    <citation type="journal article" date="2019" name="Int. J. Syst. Evol. Microbiol.">
        <title>The Global Catalogue of Microorganisms (GCM) 10K type strain sequencing project: providing services to taxonomists for standard genome sequencing and annotation.</title>
        <authorList>
            <consortium name="The Broad Institute Genomics Platform"/>
            <consortium name="The Broad Institute Genome Sequencing Center for Infectious Disease"/>
            <person name="Wu L."/>
            <person name="Ma J."/>
        </authorList>
    </citation>
    <scope>NUCLEOTIDE SEQUENCE [LARGE SCALE GENOMIC DNA]</scope>
    <source>
        <strain evidence="10">JCM 14370</strain>
    </source>
</reference>
<dbReference type="EMBL" id="BMOD01000002">
    <property type="protein sequence ID" value="GGJ24434.1"/>
    <property type="molecule type" value="Genomic_DNA"/>
</dbReference>
<dbReference type="InterPro" id="IPR000120">
    <property type="entry name" value="Amidase"/>
</dbReference>
<feature type="domain" description="Amidase" evidence="8">
    <location>
        <begin position="20"/>
        <end position="463"/>
    </location>
</feature>
<evidence type="ECO:0000313" key="10">
    <source>
        <dbReference type="Proteomes" id="UP000632222"/>
    </source>
</evidence>
<dbReference type="InterPro" id="IPR023631">
    <property type="entry name" value="Amidase_dom"/>
</dbReference>
<dbReference type="EC" id="6.3.5.7" evidence="7"/>
<comment type="similarity">
    <text evidence="1 7">Belongs to the amidase family. GatA subfamily.</text>
</comment>
<dbReference type="RefSeq" id="WP_189000271.1">
    <property type="nucleotide sequence ID" value="NZ_BMOD01000002.1"/>
</dbReference>
<dbReference type="PROSITE" id="PS00571">
    <property type="entry name" value="AMIDASES"/>
    <property type="match status" value="1"/>
</dbReference>
<dbReference type="InterPro" id="IPR036928">
    <property type="entry name" value="AS_sf"/>
</dbReference>
<comment type="subunit">
    <text evidence="7">Heterotrimer of A, B and C subunits.</text>
</comment>
<dbReference type="NCBIfam" id="TIGR00132">
    <property type="entry name" value="gatA"/>
    <property type="match status" value="1"/>
</dbReference>
<keyword evidence="2 7" id="KW-0436">Ligase</keyword>
<accession>A0ABQ2CWS5</accession>
<feature type="active site" description="Charge relay system" evidence="7">
    <location>
        <position position="75"/>
    </location>
</feature>
<evidence type="ECO:0000259" key="8">
    <source>
        <dbReference type="Pfam" id="PF01425"/>
    </source>
</evidence>
<keyword evidence="3 7" id="KW-0547">Nucleotide-binding</keyword>
<evidence type="ECO:0000256" key="3">
    <source>
        <dbReference type="ARBA" id="ARBA00022741"/>
    </source>
</evidence>
<protein>
    <recommendedName>
        <fullName evidence="7">Glutamyl-tRNA(Gln) amidotransferase subunit A</fullName>
        <shortName evidence="7">Glu-ADT subunit A</shortName>
        <ecNumber evidence="7">6.3.5.7</ecNumber>
    </recommendedName>
</protein>
<feature type="active site" description="Charge relay system" evidence="7">
    <location>
        <position position="150"/>
    </location>
</feature>
<comment type="function">
    <text evidence="7">Allows the formation of correctly charged Gln-tRNA(Gln) through the transamidation of misacylated Glu-tRNA(Gln) in organisms which lack glutaminyl-tRNA synthetase. The reaction takes place in the presence of glutamine and ATP through an activated gamma-phospho-Glu-tRNA(Gln).</text>
</comment>
<dbReference type="InterPro" id="IPR004412">
    <property type="entry name" value="GatA"/>
</dbReference>
<dbReference type="Pfam" id="PF01425">
    <property type="entry name" value="Amidase"/>
    <property type="match status" value="1"/>
</dbReference>
<evidence type="ECO:0000256" key="1">
    <source>
        <dbReference type="ARBA" id="ARBA00008069"/>
    </source>
</evidence>
<dbReference type="HAMAP" id="MF_00120">
    <property type="entry name" value="GatA"/>
    <property type="match status" value="1"/>
</dbReference>
<feature type="active site" description="Acyl-ester intermediate" evidence="7">
    <location>
        <position position="174"/>
    </location>
</feature>
<keyword evidence="5 7" id="KW-0648">Protein biosynthesis</keyword>
<dbReference type="PANTHER" id="PTHR11895">
    <property type="entry name" value="TRANSAMIDASE"/>
    <property type="match status" value="1"/>
</dbReference>
<evidence type="ECO:0000256" key="4">
    <source>
        <dbReference type="ARBA" id="ARBA00022840"/>
    </source>
</evidence>
<dbReference type="Gene3D" id="3.90.1300.10">
    <property type="entry name" value="Amidase signature (AS) domain"/>
    <property type="match status" value="1"/>
</dbReference>
<evidence type="ECO:0000256" key="7">
    <source>
        <dbReference type="HAMAP-Rule" id="MF_00120"/>
    </source>
</evidence>
<gene>
    <name evidence="7 9" type="primary">gatA</name>
    <name evidence="9" type="ORF">GCM10008938_08210</name>
</gene>
<name>A0ABQ2CWS5_9DEIO</name>
<dbReference type="Proteomes" id="UP000632222">
    <property type="component" value="Unassembled WGS sequence"/>
</dbReference>
<evidence type="ECO:0000313" key="9">
    <source>
        <dbReference type="EMBL" id="GGJ24434.1"/>
    </source>
</evidence>
<organism evidence="9 10">
    <name type="scientific">Deinococcus roseus</name>
    <dbReference type="NCBI Taxonomy" id="392414"/>
    <lineage>
        <taxon>Bacteria</taxon>
        <taxon>Thermotogati</taxon>
        <taxon>Deinococcota</taxon>
        <taxon>Deinococci</taxon>
        <taxon>Deinococcales</taxon>
        <taxon>Deinococcaceae</taxon>
        <taxon>Deinococcus</taxon>
    </lineage>
</organism>
<proteinExistence type="inferred from homology"/>
<dbReference type="InterPro" id="IPR020556">
    <property type="entry name" value="Amidase_CS"/>
</dbReference>